<organism evidence="15 16">
    <name type="scientific">Hadarchaeum yellowstonense</name>
    <dbReference type="NCBI Taxonomy" id="1776334"/>
    <lineage>
        <taxon>Archaea</taxon>
        <taxon>Methanobacteriati</taxon>
        <taxon>Candidatus Hadarchaeota</taxon>
        <taxon>Candidatus Hadarchaeia</taxon>
        <taxon>Candidatus Hadarchaeales</taxon>
        <taxon>Candidatus Hadarchaeaceae</taxon>
        <taxon>Candidatus Hadarchaeum</taxon>
    </lineage>
</organism>
<dbReference type="InterPro" id="IPR013498">
    <property type="entry name" value="Topo_IA_Znf"/>
</dbReference>
<keyword evidence="5" id="KW-0862">Zinc</keyword>
<dbReference type="PROSITE" id="PS00396">
    <property type="entry name" value="TOPO_IA_1"/>
    <property type="match status" value="1"/>
</dbReference>
<dbReference type="InterPro" id="IPR006171">
    <property type="entry name" value="TOPRIM_dom"/>
</dbReference>
<keyword evidence="7 10" id="KW-0799">Topoisomerase</keyword>
<comment type="catalytic activity">
    <reaction evidence="1 10">
        <text>ATP-independent breakage of single-stranded DNA, followed by passage and rejoining.</text>
        <dbReference type="EC" id="5.6.2.1"/>
    </reaction>
</comment>
<dbReference type="InterPro" id="IPR013497">
    <property type="entry name" value="Topo_IA_cen"/>
</dbReference>
<dbReference type="EC" id="5.6.2.1" evidence="10"/>
<dbReference type="GO" id="GO:0008270">
    <property type="term" value="F:zinc ion binding"/>
    <property type="evidence" value="ECO:0007669"/>
    <property type="project" value="UniProtKB-KW"/>
</dbReference>
<dbReference type="HAMAP" id="MF_00952">
    <property type="entry name" value="Topoisom_1_prok"/>
    <property type="match status" value="1"/>
</dbReference>
<evidence type="ECO:0000256" key="7">
    <source>
        <dbReference type="ARBA" id="ARBA00023029"/>
    </source>
</evidence>
<dbReference type="InterPro" id="IPR003602">
    <property type="entry name" value="Topo_IA_DNA-bd_dom"/>
</dbReference>
<dbReference type="GO" id="GO:0006310">
    <property type="term" value="P:DNA recombination"/>
    <property type="evidence" value="ECO:0007669"/>
    <property type="project" value="TreeGrafter"/>
</dbReference>
<evidence type="ECO:0000256" key="3">
    <source>
        <dbReference type="ARBA" id="ARBA00022723"/>
    </source>
</evidence>
<feature type="site" description="Interaction with DNA" evidence="10">
    <location>
        <position position="174"/>
    </location>
</feature>
<dbReference type="PROSITE" id="PS52039">
    <property type="entry name" value="TOPO_IA_2"/>
    <property type="match status" value="1"/>
</dbReference>
<evidence type="ECO:0000256" key="5">
    <source>
        <dbReference type="ARBA" id="ARBA00022833"/>
    </source>
</evidence>
<dbReference type="InterPro" id="IPR028612">
    <property type="entry name" value="Topoisom_1_IA"/>
</dbReference>
<feature type="site" description="Interaction with DNA" evidence="10">
    <location>
        <position position="323"/>
    </location>
</feature>
<evidence type="ECO:0000256" key="11">
    <source>
        <dbReference type="SAM" id="Coils"/>
    </source>
</evidence>
<protein>
    <recommendedName>
        <fullName evidence="10">DNA topoisomerase 1</fullName>
        <ecNumber evidence="10">5.6.2.1</ecNumber>
    </recommendedName>
    <alternativeName>
        <fullName evidence="10">DNA topoisomerase I</fullName>
    </alternativeName>
</protein>
<proteinExistence type="inferred from homology"/>
<dbReference type="AlphaFoldDB" id="A0A147JTR3"/>
<dbReference type="GO" id="GO:0003677">
    <property type="term" value="F:DNA binding"/>
    <property type="evidence" value="ECO:0007669"/>
    <property type="project" value="UniProtKB-KW"/>
</dbReference>
<dbReference type="Pfam" id="PF01751">
    <property type="entry name" value="Toprim"/>
    <property type="match status" value="1"/>
</dbReference>
<dbReference type="InterPro" id="IPR000380">
    <property type="entry name" value="Topo_IA"/>
</dbReference>
<evidence type="ECO:0000256" key="6">
    <source>
        <dbReference type="ARBA" id="ARBA00022842"/>
    </source>
</evidence>
<dbReference type="Proteomes" id="UP000074294">
    <property type="component" value="Unassembled WGS sequence"/>
</dbReference>
<dbReference type="InterPro" id="IPR023405">
    <property type="entry name" value="Topo_IA_core_domain"/>
</dbReference>
<keyword evidence="4" id="KW-0863">Zinc-finger</keyword>
<feature type="coiled-coil region" evidence="11">
    <location>
        <begin position="551"/>
        <end position="585"/>
    </location>
</feature>
<dbReference type="NCBIfam" id="TIGR01057">
    <property type="entry name" value="topA_arch"/>
    <property type="match status" value="1"/>
</dbReference>
<dbReference type="EMBL" id="LQMQ01000055">
    <property type="protein sequence ID" value="KUO39831.1"/>
    <property type="molecule type" value="Genomic_DNA"/>
</dbReference>
<evidence type="ECO:0000259" key="14">
    <source>
        <dbReference type="PROSITE" id="PS52039"/>
    </source>
</evidence>
<dbReference type="InterPro" id="IPR013825">
    <property type="entry name" value="Topo_IA_cen_sub2"/>
</dbReference>
<gene>
    <name evidence="10" type="primary">topA</name>
    <name evidence="15" type="ORF">APZ16_01400</name>
</gene>
<dbReference type="Gene3D" id="3.30.65.10">
    <property type="entry name" value="Bacterial Topoisomerase I, domain 1"/>
    <property type="match status" value="1"/>
</dbReference>
<sequence length="686" mass="77598">MVAKTLIICEKPAAAAKIAVALAPGQPEAGQLNGVPFYNFELEGRRVTVVPALGHLFVLKNLKPLRDYPCYEVGWVPAYRVGGRATRTKAFIEAIRELAKDATDFISACDYDIEGSVIAANVLRFICGEEALRRAKRMKFSTLTAEDLRQAYEHLLPRLDYELIEAGVARHLLDWYWGMNVSLAMSTAVRLAEQRFVKLSAGRVQTPTLRILAEREREIRSFKPEPYWVVNLVVDLNGMEGVAEHVKGRFSDRVAAERVVAACREKPARVFSVEKHRQQRSPPPPFNLSDLQMEAHRCLGYSPLRTQQIAQELYQAALISYPRTDSQKLPPSIDFRRIIEQIGSASAEYRRPAEELLSLPELRPREGEKTDPAHPAIYPTGQRPEGLTGQQRKLYDLIVRRFLSLFGRPALLESMRVDLDVGGERFFIRGRRVLEEGWLKYYGDYAATEEAILPELQEGQSLAVKEVRLEERQTQPPQRYNPASIVKRMEEVGIGTKSTRAQIVQNLYERGYITGRQITVTDLGMQVVDSLLRYCPEITSEELTATFEREMDAIQEGKKTKEEVIERARAELDRILAKFKQHQLEIGRLLAASYRASLLKQRNLGKCPICGGELRLTVSRATHKRFVGCSNYPRCHNSFPLPQAGTIHPLGEACKFCGAPVIQINRAGARPYRMCLNPDCPAKKNR</sequence>
<feature type="domain" description="Topo IA-type catalytic" evidence="14">
    <location>
        <begin position="160"/>
        <end position="576"/>
    </location>
</feature>
<evidence type="ECO:0000256" key="2">
    <source>
        <dbReference type="ARBA" id="ARBA00009446"/>
    </source>
</evidence>
<dbReference type="InterPro" id="IPR003601">
    <property type="entry name" value="Topo_IA_2"/>
</dbReference>
<dbReference type="Gene3D" id="1.10.290.10">
    <property type="entry name" value="Topoisomerase I, domain 4"/>
    <property type="match status" value="1"/>
</dbReference>
<dbReference type="GO" id="GO:0006265">
    <property type="term" value="P:DNA topological change"/>
    <property type="evidence" value="ECO:0007669"/>
    <property type="project" value="UniProtKB-UniRule"/>
</dbReference>
<feature type="site" description="Interaction with DNA" evidence="10">
    <location>
        <position position="510"/>
    </location>
</feature>
<dbReference type="InterPro" id="IPR013826">
    <property type="entry name" value="Topo_IA_cen_sub3"/>
</dbReference>
<dbReference type="SMART" id="SM00493">
    <property type="entry name" value="TOPRIM"/>
    <property type="match status" value="1"/>
</dbReference>
<dbReference type="GO" id="GO:0005694">
    <property type="term" value="C:chromosome"/>
    <property type="evidence" value="ECO:0007669"/>
    <property type="project" value="InterPro"/>
</dbReference>
<evidence type="ECO:0000256" key="4">
    <source>
        <dbReference type="ARBA" id="ARBA00022771"/>
    </source>
</evidence>
<dbReference type="Gene3D" id="2.70.20.10">
    <property type="entry name" value="Topoisomerase I, domain 3"/>
    <property type="match status" value="1"/>
</dbReference>
<dbReference type="PANTHER" id="PTHR11390:SF26">
    <property type="entry name" value="DNA TOPOISOMERASE 1"/>
    <property type="match status" value="1"/>
</dbReference>
<comment type="subunit">
    <text evidence="10">Monomer.</text>
</comment>
<keyword evidence="9 10" id="KW-0413">Isomerase</keyword>
<keyword evidence="11" id="KW-0175">Coiled coil</keyword>
<dbReference type="Gene3D" id="1.10.460.10">
    <property type="entry name" value="Topoisomerase I, domain 2"/>
    <property type="match status" value="1"/>
</dbReference>
<dbReference type="PRINTS" id="PR00417">
    <property type="entry name" value="PRTPISMRASEI"/>
</dbReference>
<keyword evidence="8 10" id="KW-0238">DNA-binding</keyword>
<feature type="domain" description="Toprim" evidence="13">
    <location>
        <begin position="4"/>
        <end position="148"/>
    </location>
</feature>
<keyword evidence="6" id="KW-0460">Magnesium</keyword>
<dbReference type="SMART" id="SM00437">
    <property type="entry name" value="TOP1Ac"/>
    <property type="match status" value="1"/>
</dbReference>
<dbReference type="PROSITE" id="PS50880">
    <property type="entry name" value="TOPRIM"/>
    <property type="match status" value="1"/>
</dbReference>
<keyword evidence="3" id="KW-0479">Metal-binding</keyword>
<feature type="site" description="Interaction with DNA" evidence="10">
    <location>
        <position position="55"/>
    </location>
</feature>
<dbReference type="PANTHER" id="PTHR11390">
    <property type="entry name" value="PROKARYOTIC DNA TOPOISOMERASE"/>
    <property type="match status" value="1"/>
</dbReference>
<evidence type="ECO:0000313" key="16">
    <source>
        <dbReference type="Proteomes" id="UP000074294"/>
    </source>
</evidence>
<evidence type="ECO:0000256" key="10">
    <source>
        <dbReference type="HAMAP-Rule" id="MF_00952"/>
    </source>
</evidence>
<dbReference type="GO" id="GO:0003917">
    <property type="term" value="F:DNA topoisomerase type I (single strand cut, ATP-independent) activity"/>
    <property type="evidence" value="ECO:0007669"/>
    <property type="project" value="UniProtKB-UniRule"/>
</dbReference>
<dbReference type="Pfam" id="PF01396">
    <property type="entry name" value="Zn_ribbon_Top1"/>
    <property type="match status" value="1"/>
</dbReference>
<dbReference type="Pfam" id="PF01131">
    <property type="entry name" value="Topoisom_bac"/>
    <property type="match status" value="1"/>
</dbReference>
<evidence type="ECO:0000259" key="13">
    <source>
        <dbReference type="PROSITE" id="PS50880"/>
    </source>
</evidence>
<reference evidence="15 16" key="1">
    <citation type="journal article" date="2016" name="Nat. Microbiol.">
        <title>Genomic inference of the metabolism of cosmopolitan subsurface Archaea, Hadesarchaea.</title>
        <authorList>
            <person name="Baker B.J."/>
            <person name="Saw J.H."/>
            <person name="Lind A.E."/>
            <person name="Lazar C.S."/>
            <person name="Hinrichs K.-U."/>
            <person name="Teske A.P."/>
            <person name="Ettema T.J."/>
        </authorList>
    </citation>
    <scope>NUCLEOTIDE SEQUENCE [LARGE SCALE GENOMIC DNA]</scope>
</reference>
<comment type="function">
    <text evidence="10">Releases the supercoiling and torsional tension of DNA, which is introduced during the DNA replication and transcription, by transiently cleaving and rejoining one strand of the DNA duplex. Introduces a single-strand break via transesterification at a target site in duplex DNA. The scissile phosphodiester is attacked by the catalytic tyrosine of the enzyme, resulting in the formation of a DNA-(5'-phosphotyrosyl)-enzyme intermediate and the expulsion of a 3'-OH DNA strand. The free DNA strand then undergoes passage around the unbroken strand, thus removing DNA supercoils. Finally, in the religation step, the DNA 3'-OH attacks the covalent intermediate to expel the active-site tyrosine and restore the DNA phosphodiester backbone.</text>
</comment>
<dbReference type="Gene3D" id="3.40.50.140">
    <property type="match status" value="1"/>
</dbReference>
<accession>A0A147JTR3</accession>
<dbReference type="InterPro" id="IPR023406">
    <property type="entry name" value="Topo_IA_AS"/>
</dbReference>
<comment type="caution">
    <text evidence="15">The sequence shown here is derived from an EMBL/GenBank/DDBJ whole genome shotgun (WGS) entry which is preliminary data.</text>
</comment>
<evidence type="ECO:0000256" key="1">
    <source>
        <dbReference type="ARBA" id="ARBA00000213"/>
    </source>
</evidence>
<comment type="similarity">
    <text evidence="2 10">Belongs to the type IA topoisomerase family.</text>
</comment>
<feature type="active site" description="O-(5'-phospho-DNA)-tyrosine intermediate" evidence="10">
    <location>
        <position position="321"/>
    </location>
</feature>
<dbReference type="CDD" id="cd00186">
    <property type="entry name" value="TOP1Ac"/>
    <property type="match status" value="1"/>
</dbReference>
<evidence type="ECO:0000256" key="9">
    <source>
        <dbReference type="ARBA" id="ARBA00023235"/>
    </source>
</evidence>
<dbReference type="SUPFAM" id="SSF56712">
    <property type="entry name" value="Prokaryotic type I DNA topoisomerase"/>
    <property type="match status" value="1"/>
</dbReference>
<name>A0A147JTR3_HADYE</name>
<dbReference type="InterPro" id="IPR005739">
    <property type="entry name" value="TopoI_arch"/>
</dbReference>
<feature type="region of interest" description="Interaction with DNA" evidence="10">
    <location>
        <begin position="200"/>
        <end position="205"/>
    </location>
</feature>
<dbReference type="InterPro" id="IPR013824">
    <property type="entry name" value="Topo_IA_cen_sub1"/>
</dbReference>
<evidence type="ECO:0000313" key="15">
    <source>
        <dbReference type="EMBL" id="KUO39831.1"/>
    </source>
</evidence>
<dbReference type="GO" id="GO:0006281">
    <property type="term" value="P:DNA repair"/>
    <property type="evidence" value="ECO:0007669"/>
    <property type="project" value="TreeGrafter"/>
</dbReference>
<feature type="site" description="Interaction with DNA" evidence="10">
    <location>
        <position position="170"/>
    </location>
</feature>
<evidence type="ECO:0000256" key="12">
    <source>
        <dbReference type="SAM" id="MobiDB-lite"/>
    </source>
</evidence>
<dbReference type="STRING" id="1776334.APZ16_01400"/>
<feature type="region of interest" description="Disordered" evidence="12">
    <location>
        <begin position="365"/>
        <end position="385"/>
    </location>
</feature>
<comment type="caution">
    <text evidence="10">Lacks conserved residue(s) required for the propagation of feature annotation.</text>
</comment>
<evidence type="ECO:0000256" key="8">
    <source>
        <dbReference type="ARBA" id="ARBA00023125"/>
    </source>
</evidence>
<dbReference type="SMART" id="SM00436">
    <property type="entry name" value="TOP1Bc"/>
    <property type="match status" value="1"/>
</dbReference>